<accession>A0A6A3MZC1</accession>
<evidence type="ECO:0000256" key="1">
    <source>
        <dbReference type="ARBA" id="ARBA00001946"/>
    </source>
</evidence>
<feature type="domain" description="Ribonuclease H1 N-terminal" evidence="12">
    <location>
        <begin position="64"/>
        <end position="106"/>
    </location>
</feature>
<evidence type="ECO:0000313" key="14">
    <source>
        <dbReference type="EMBL" id="KAE9043211.1"/>
    </source>
</evidence>
<evidence type="ECO:0000256" key="7">
    <source>
        <dbReference type="ARBA" id="ARBA00022723"/>
    </source>
</evidence>
<reference evidence="16 18" key="1">
    <citation type="submission" date="2018-09" db="EMBL/GenBank/DDBJ databases">
        <title>Genomic investigation of the strawberry pathogen Phytophthora fragariae indicates pathogenicity is determined by transcriptional variation in three key races.</title>
        <authorList>
            <person name="Adams T.M."/>
            <person name="Armitage A.D."/>
            <person name="Sobczyk M.K."/>
            <person name="Bates H.J."/>
            <person name="Dunwell J.M."/>
            <person name="Nellist C.F."/>
            <person name="Harrison R.J."/>
        </authorList>
    </citation>
    <scope>NUCLEOTIDE SEQUENCE [LARGE SCALE GENOMIC DNA]</scope>
    <source>
        <strain evidence="14 16">SCRP249</strain>
        <strain evidence="13 18">SCRP324</strain>
        <strain evidence="15 17">SCRP333</strain>
    </source>
</reference>
<name>A0A6A3MZC1_9STRA</name>
<dbReference type="InterPro" id="IPR037056">
    <property type="entry name" value="RNase_H1_N_sf"/>
</dbReference>
<keyword evidence="6" id="KW-0540">Nuclease</keyword>
<evidence type="ECO:0000259" key="12">
    <source>
        <dbReference type="Pfam" id="PF01693"/>
    </source>
</evidence>
<dbReference type="OrthoDB" id="99642at2759"/>
<evidence type="ECO:0000256" key="10">
    <source>
        <dbReference type="ARBA" id="ARBA00022842"/>
    </source>
</evidence>
<dbReference type="FunFam" id="3.40.970.10:FF:000002">
    <property type="entry name" value="Ribonuclease H"/>
    <property type="match status" value="1"/>
</dbReference>
<evidence type="ECO:0000256" key="11">
    <source>
        <dbReference type="SAM" id="MobiDB-lite"/>
    </source>
</evidence>
<dbReference type="EMBL" id="QXFU01000262">
    <property type="protein sequence ID" value="KAE9038550.1"/>
    <property type="molecule type" value="Genomic_DNA"/>
</dbReference>
<dbReference type="EMBL" id="QXFV01000268">
    <property type="protein sequence ID" value="KAE9043211.1"/>
    <property type="molecule type" value="Genomic_DNA"/>
</dbReference>
<comment type="similarity">
    <text evidence="3">Belongs to the RNase H family.</text>
</comment>
<dbReference type="InterPro" id="IPR009027">
    <property type="entry name" value="Ribosomal_bL9/RNase_H1_N"/>
</dbReference>
<dbReference type="SUPFAM" id="SSF55658">
    <property type="entry name" value="L9 N-domain-like"/>
    <property type="match status" value="1"/>
</dbReference>
<comment type="caution">
    <text evidence="13">The sequence shown here is derived from an EMBL/GenBank/DDBJ whole genome shotgun (WGS) entry which is preliminary data.</text>
</comment>
<evidence type="ECO:0000313" key="16">
    <source>
        <dbReference type="Proteomes" id="UP000429607"/>
    </source>
</evidence>
<comment type="cofactor">
    <cofactor evidence="1">
        <name>Mg(2+)</name>
        <dbReference type="ChEBI" id="CHEBI:18420"/>
    </cofactor>
</comment>
<evidence type="ECO:0000313" key="15">
    <source>
        <dbReference type="EMBL" id="KAE9348668.1"/>
    </source>
</evidence>
<dbReference type="Gene3D" id="3.40.970.10">
    <property type="entry name" value="Ribonuclease H1, N-terminal domain"/>
    <property type="match status" value="1"/>
</dbReference>
<evidence type="ECO:0000256" key="4">
    <source>
        <dbReference type="ARBA" id="ARBA00012180"/>
    </source>
</evidence>
<dbReference type="Proteomes" id="UP000434957">
    <property type="component" value="Unassembled WGS sequence"/>
</dbReference>
<comment type="function">
    <text evidence="2">Endonuclease that specifically degrades the RNA of RNA-DNA hybrids.</text>
</comment>
<keyword evidence="17" id="KW-1185">Reference proteome</keyword>
<evidence type="ECO:0000256" key="3">
    <source>
        <dbReference type="ARBA" id="ARBA00005300"/>
    </source>
</evidence>
<evidence type="ECO:0000256" key="8">
    <source>
        <dbReference type="ARBA" id="ARBA00022759"/>
    </source>
</evidence>
<keyword evidence="10" id="KW-0460">Magnesium</keyword>
<feature type="region of interest" description="Disordered" evidence="11">
    <location>
        <begin position="37"/>
        <end position="64"/>
    </location>
</feature>
<dbReference type="AlphaFoldDB" id="A0A6A3MZC1"/>
<dbReference type="EMBL" id="QXFT01000278">
    <property type="protein sequence ID" value="KAE9348668.1"/>
    <property type="molecule type" value="Genomic_DNA"/>
</dbReference>
<protein>
    <recommendedName>
        <fullName evidence="5">Ribonuclease H</fullName>
        <ecNumber evidence="4">3.1.26.4</ecNumber>
    </recommendedName>
</protein>
<dbReference type="GO" id="GO:0004523">
    <property type="term" value="F:RNA-DNA hybrid ribonuclease activity"/>
    <property type="evidence" value="ECO:0007669"/>
    <property type="project" value="UniProtKB-EC"/>
</dbReference>
<proteinExistence type="inferred from homology"/>
<gene>
    <name evidence="14" type="ORF">PR001_g5896</name>
    <name evidence="13" type="ORF">PR002_g5957</name>
    <name evidence="15" type="ORF">PR003_g6295</name>
</gene>
<dbReference type="InterPro" id="IPR011320">
    <property type="entry name" value="RNase_H1_N"/>
</dbReference>
<dbReference type="GO" id="GO:0046872">
    <property type="term" value="F:metal ion binding"/>
    <property type="evidence" value="ECO:0007669"/>
    <property type="project" value="UniProtKB-KW"/>
</dbReference>
<evidence type="ECO:0000313" key="17">
    <source>
        <dbReference type="Proteomes" id="UP000434957"/>
    </source>
</evidence>
<evidence type="ECO:0000256" key="6">
    <source>
        <dbReference type="ARBA" id="ARBA00022722"/>
    </source>
</evidence>
<dbReference type="EC" id="3.1.26.4" evidence="4"/>
<keyword evidence="7" id="KW-0479">Metal-binding</keyword>
<keyword evidence="9" id="KW-0378">Hydrolase</keyword>
<evidence type="ECO:0000256" key="5">
    <source>
        <dbReference type="ARBA" id="ARBA00017721"/>
    </source>
</evidence>
<sequence>MCSSFPSWLHARLLAQRGVSGLADALPFRALAHFVKRRQEHKRPSSKFPSSSQQDKMPKGKGGYYAVASGREPGVYKSWDSAKAQTDGYSHNQHQRFDTQTEANAYMAGYNGGTVRSQPQKLICIPYLTKEMFC</sequence>
<evidence type="ECO:0000313" key="18">
    <source>
        <dbReference type="Proteomes" id="UP000435112"/>
    </source>
</evidence>
<dbReference type="Proteomes" id="UP000435112">
    <property type="component" value="Unassembled WGS sequence"/>
</dbReference>
<organism evidence="13 18">
    <name type="scientific">Phytophthora rubi</name>
    <dbReference type="NCBI Taxonomy" id="129364"/>
    <lineage>
        <taxon>Eukaryota</taxon>
        <taxon>Sar</taxon>
        <taxon>Stramenopiles</taxon>
        <taxon>Oomycota</taxon>
        <taxon>Peronosporomycetes</taxon>
        <taxon>Peronosporales</taxon>
        <taxon>Peronosporaceae</taxon>
        <taxon>Phytophthora</taxon>
    </lineage>
</organism>
<evidence type="ECO:0000256" key="2">
    <source>
        <dbReference type="ARBA" id="ARBA00004065"/>
    </source>
</evidence>
<dbReference type="Pfam" id="PF01693">
    <property type="entry name" value="Cauli_VI"/>
    <property type="match status" value="1"/>
</dbReference>
<dbReference type="Proteomes" id="UP000429607">
    <property type="component" value="Unassembled WGS sequence"/>
</dbReference>
<keyword evidence="8" id="KW-0255">Endonuclease</keyword>
<evidence type="ECO:0000256" key="9">
    <source>
        <dbReference type="ARBA" id="ARBA00022801"/>
    </source>
</evidence>
<evidence type="ECO:0000313" key="13">
    <source>
        <dbReference type="EMBL" id="KAE9038550.1"/>
    </source>
</evidence>